<dbReference type="Proteomes" id="UP000242715">
    <property type="component" value="Unassembled WGS sequence"/>
</dbReference>
<dbReference type="InterPro" id="IPR012341">
    <property type="entry name" value="6hp_glycosidase-like_sf"/>
</dbReference>
<keyword evidence="4 9" id="KW-0136">Cellulose degradation</keyword>
<dbReference type="EC" id="3.2.1.4" evidence="9"/>
<accession>A0A2Z6N523</accession>
<dbReference type="PROSITE" id="PS00592">
    <property type="entry name" value="GH9_2"/>
    <property type="match status" value="1"/>
</dbReference>
<keyword evidence="12" id="KW-1185">Reference proteome</keyword>
<comment type="similarity">
    <text evidence="2 8 9">Belongs to the glycosyl hydrolase 9 (cellulase E) family.</text>
</comment>
<evidence type="ECO:0000256" key="4">
    <source>
        <dbReference type="ARBA" id="ARBA00023001"/>
    </source>
</evidence>
<dbReference type="OrthoDB" id="10257085at2759"/>
<evidence type="ECO:0000256" key="3">
    <source>
        <dbReference type="ARBA" id="ARBA00022801"/>
    </source>
</evidence>
<dbReference type="SUPFAM" id="SSF48208">
    <property type="entry name" value="Six-hairpin glycosidases"/>
    <property type="match status" value="1"/>
</dbReference>
<sequence length="462" mass="51825">MLLVRGQFNYKEALTKSLIFLEAQRSGKLPPNNRVPWRGDSALDDGKLADVDLSGGYYDAGDNVKYGLPMAFTVTTLSWAAIFYRAEFEATNEMGNIQDAIRWGTDYFLKASSRRNKLYVEVGDPVDDHNCWAPPEKMKTKRSVKSIDINIPGTEIAAETAAAMASSSIVFRDVDHKYARRLLNKAKLLFEFAKSHKTTYDGECPFYCSYSGYNDELMWAATWLYMATKRSIYMKYIQEEAISARVAEFSWDLKYAGVQVLLTQLHFEGQIGLETFKADGESYICSVLPDSPYHQINLTPGGFIHMRDGANTQYATSTSFLFTVYSDLLFKYKQKVKCGDKEFDSTQLLNFAKKQMDYILGNNPEERSYMVGFGNNPPTQAHHRGASVPKLAPNEEIDCPTSFAKWLQRDAPNPHELTGAIVGGPDINDKFDDKRTDSPKTEPCTYVNSLAAGALAKFASLG</sequence>
<evidence type="ECO:0000313" key="11">
    <source>
        <dbReference type="EMBL" id="GAU26589.1"/>
    </source>
</evidence>
<evidence type="ECO:0000256" key="8">
    <source>
        <dbReference type="PROSITE-ProRule" id="PRU10059"/>
    </source>
</evidence>
<evidence type="ECO:0000259" key="10">
    <source>
        <dbReference type="Pfam" id="PF00759"/>
    </source>
</evidence>
<reference evidence="12" key="1">
    <citation type="journal article" date="2017" name="Front. Plant Sci.">
        <title>Climate Clever Clovers: New Paradigm to Reduce the Environmental Footprint of Ruminants by Breeding Low Methanogenic Forages Utilizing Haplotype Variation.</title>
        <authorList>
            <person name="Kaur P."/>
            <person name="Appels R."/>
            <person name="Bayer P.E."/>
            <person name="Keeble-Gagnere G."/>
            <person name="Wang J."/>
            <person name="Hirakawa H."/>
            <person name="Shirasawa K."/>
            <person name="Vercoe P."/>
            <person name="Stefanova K."/>
            <person name="Durmic Z."/>
            <person name="Nichols P."/>
            <person name="Revell C."/>
            <person name="Isobe S.N."/>
            <person name="Edwards D."/>
            <person name="Erskine W."/>
        </authorList>
    </citation>
    <scope>NUCLEOTIDE SEQUENCE [LARGE SCALE GENOMIC DNA]</scope>
    <source>
        <strain evidence="12">cv. Daliak</strain>
    </source>
</reference>
<dbReference type="FunFam" id="1.50.10.10:FF:000020">
    <property type="entry name" value="Endoglucanase"/>
    <property type="match status" value="1"/>
</dbReference>
<comment type="catalytic activity">
    <reaction evidence="1 9">
        <text>Endohydrolysis of (1-&gt;4)-beta-D-glucosidic linkages in cellulose, lichenin and cereal beta-D-glucans.</text>
        <dbReference type="EC" id="3.2.1.4"/>
    </reaction>
</comment>
<dbReference type="EMBL" id="DF973338">
    <property type="protein sequence ID" value="GAU26589.1"/>
    <property type="molecule type" value="Genomic_DNA"/>
</dbReference>
<dbReference type="Pfam" id="PF00759">
    <property type="entry name" value="Glyco_hydro_9"/>
    <property type="match status" value="1"/>
</dbReference>
<dbReference type="AlphaFoldDB" id="A0A2Z6N523"/>
<name>A0A2Z6N523_TRISU</name>
<evidence type="ECO:0000256" key="9">
    <source>
        <dbReference type="RuleBase" id="RU361166"/>
    </source>
</evidence>
<keyword evidence="6 8" id="KW-0326">Glycosidase</keyword>
<evidence type="ECO:0000256" key="5">
    <source>
        <dbReference type="ARBA" id="ARBA00023277"/>
    </source>
</evidence>
<keyword evidence="5 8" id="KW-0119">Carbohydrate metabolism</keyword>
<evidence type="ECO:0000256" key="1">
    <source>
        <dbReference type="ARBA" id="ARBA00000966"/>
    </source>
</evidence>
<dbReference type="GO" id="GO:0008810">
    <property type="term" value="F:cellulase activity"/>
    <property type="evidence" value="ECO:0007669"/>
    <property type="project" value="UniProtKB-EC"/>
</dbReference>
<evidence type="ECO:0000256" key="7">
    <source>
        <dbReference type="ARBA" id="ARBA00023326"/>
    </source>
</evidence>
<feature type="domain" description="Glycoside hydrolase family 9" evidence="10">
    <location>
        <begin position="10"/>
        <end position="455"/>
    </location>
</feature>
<protein>
    <recommendedName>
        <fullName evidence="9">Endoglucanase</fullName>
        <ecNumber evidence="9">3.2.1.4</ecNumber>
    </recommendedName>
</protein>
<keyword evidence="3 8" id="KW-0378">Hydrolase</keyword>
<evidence type="ECO:0000256" key="6">
    <source>
        <dbReference type="ARBA" id="ARBA00023295"/>
    </source>
</evidence>
<dbReference type="GO" id="GO:0030245">
    <property type="term" value="P:cellulose catabolic process"/>
    <property type="evidence" value="ECO:0007669"/>
    <property type="project" value="UniProtKB-KW"/>
</dbReference>
<dbReference type="InterPro" id="IPR008928">
    <property type="entry name" value="6-hairpin_glycosidase_sf"/>
</dbReference>
<proteinExistence type="inferred from homology"/>
<dbReference type="Gene3D" id="1.50.10.10">
    <property type="match status" value="1"/>
</dbReference>
<evidence type="ECO:0000313" key="12">
    <source>
        <dbReference type="Proteomes" id="UP000242715"/>
    </source>
</evidence>
<dbReference type="InterPro" id="IPR001701">
    <property type="entry name" value="Glyco_hydro_9"/>
</dbReference>
<organism evidence="11 12">
    <name type="scientific">Trifolium subterraneum</name>
    <name type="common">Subterranean clover</name>
    <dbReference type="NCBI Taxonomy" id="3900"/>
    <lineage>
        <taxon>Eukaryota</taxon>
        <taxon>Viridiplantae</taxon>
        <taxon>Streptophyta</taxon>
        <taxon>Embryophyta</taxon>
        <taxon>Tracheophyta</taxon>
        <taxon>Spermatophyta</taxon>
        <taxon>Magnoliopsida</taxon>
        <taxon>eudicotyledons</taxon>
        <taxon>Gunneridae</taxon>
        <taxon>Pentapetalae</taxon>
        <taxon>rosids</taxon>
        <taxon>fabids</taxon>
        <taxon>Fabales</taxon>
        <taxon>Fabaceae</taxon>
        <taxon>Papilionoideae</taxon>
        <taxon>50 kb inversion clade</taxon>
        <taxon>NPAAA clade</taxon>
        <taxon>Hologalegina</taxon>
        <taxon>IRL clade</taxon>
        <taxon>Trifolieae</taxon>
        <taxon>Trifolium</taxon>
    </lineage>
</organism>
<evidence type="ECO:0000256" key="2">
    <source>
        <dbReference type="ARBA" id="ARBA00007072"/>
    </source>
</evidence>
<dbReference type="PANTHER" id="PTHR22298">
    <property type="entry name" value="ENDO-1,4-BETA-GLUCANASE"/>
    <property type="match status" value="1"/>
</dbReference>
<keyword evidence="7 8" id="KW-0624">Polysaccharide degradation</keyword>
<gene>
    <name evidence="11" type="ORF">TSUD_267040</name>
</gene>
<dbReference type="InterPro" id="IPR018221">
    <property type="entry name" value="Glyco_hydro_9_His_AS"/>
</dbReference>
<feature type="active site" evidence="8">
    <location>
        <position position="382"/>
    </location>
</feature>